<dbReference type="EMBL" id="LQRT01000035">
    <property type="protein sequence ID" value="KZS39020.1"/>
    <property type="molecule type" value="Genomic_DNA"/>
</dbReference>
<dbReference type="GO" id="GO:0005829">
    <property type="term" value="C:cytosol"/>
    <property type="evidence" value="ECO:0007669"/>
    <property type="project" value="TreeGrafter"/>
</dbReference>
<dbReference type="Proteomes" id="UP000076715">
    <property type="component" value="Unassembled WGS sequence"/>
</dbReference>
<dbReference type="Gene3D" id="3.40.50.2300">
    <property type="match status" value="1"/>
</dbReference>
<dbReference type="SMART" id="SM00850">
    <property type="entry name" value="LytTR"/>
    <property type="match status" value="1"/>
</dbReference>
<dbReference type="SUPFAM" id="SSF52172">
    <property type="entry name" value="CheY-like"/>
    <property type="match status" value="1"/>
</dbReference>
<dbReference type="OrthoDB" id="2168082at2"/>
<organism evidence="5 6">
    <name type="scientific">Aquimarina aggregata</name>
    <dbReference type="NCBI Taxonomy" id="1642818"/>
    <lineage>
        <taxon>Bacteria</taxon>
        <taxon>Pseudomonadati</taxon>
        <taxon>Bacteroidota</taxon>
        <taxon>Flavobacteriia</taxon>
        <taxon>Flavobacteriales</taxon>
        <taxon>Flavobacteriaceae</taxon>
        <taxon>Aquimarina</taxon>
    </lineage>
</organism>
<reference evidence="5 6" key="1">
    <citation type="submission" date="2016-01" db="EMBL/GenBank/DDBJ databases">
        <title>The draft genome sequence of Aquimarina sp. RZW4-3-2.</title>
        <authorList>
            <person name="Wang Y."/>
        </authorList>
    </citation>
    <scope>NUCLEOTIDE SEQUENCE [LARGE SCALE GENOMIC DNA]</scope>
    <source>
        <strain evidence="5 6">RZW4-3-2</strain>
    </source>
</reference>
<feature type="domain" description="HTH LytTR-type" evidence="4">
    <location>
        <begin position="134"/>
        <end position="232"/>
    </location>
</feature>
<dbReference type="InterPro" id="IPR001789">
    <property type="entry name" value="Sig_transdc_resp-reg_receiver"/>
</dbReference>
<keyword evidence="1" id="KW-0238">DNA-binding</keyword>
<feature type="modified residue" description="4-aspartylphosphate" evidence="2">
    <location>
        <position position="53"/>
    </location>
</feature>
<keyword evidence="6" id="KW-1185">Reference proteome</keyword>
<dbReference type="STRING" id="1642818.AWE51_10660"/>
<dbReference type="PROSITE" id="PS50110">
    <property type="entry name" value="RESPONSE_REGULATORY"/>
    <property type="match status" value="1"/>
</dbReference>
<dbReference type="SMART" id="SM00448">
    <property type="entry name" value="REC"/>
    <property type="match status" value="1"/>
</dbReference>
<dbReference type="AlphaFoldDB" id="A0A162YA30"/>
<protein>
    <submittedName>
        <fullName evidence="5">Two-component system response regulator</fullName>
    </submittedName>
</protein>
<dbReference type="RefSeq" id="WP_066316593.1">
    <property type="nucleotide sequence ID" value="NZ_LQRT01000035.1"/>
</dbReference>
<accession>A0A162YA30</accession>
<dbReference type="InterPro" id="IPR039420">
    <property type="entry name" value="WalR-like"/>
</dbReference>
<dbReference type="PROSITE" id="PS50930">
    <property type="entry name" value="HTH_LYTTR"/>
    <property type="match status" value="1"/>
</dbReference>
<dbReference type="Pfam" id="PF04397">
    <property type="entry name" value="LytTR"/>
    <property type="match status" value="1"/>
</dbReference>
<dbReference type="GO" id="GO:0032993">
    <property type="term" value="C:protein-DNA complex"/>
    <property type="evidence" value="ECO:0007669"/>
    <property type="project" value="TreeGrafter"/>
</dbReference>
<dbReference type="PANTHER" id="PTHR48111:SF17">
    <property type="entry name" value="TRANSCRIPTIONAL REGULATORY PROTEIN YPDB"/>
    <property type="match status" value="1"/>
</dbReference>
<dbReference type="Pfam" id="PF00072">
    <property type="entry name" value="Response_reg"/>
    <property type="match status" value="1"/>
</dbReference>
<keyword evidence="2" id="KW-0597">Phosphoprotein</keyword>
<proteinExistence type="predicted"/>
<gene>
    <name evidence="5" type="ORF">AWE51_10660</name>
</gene>
<evidence type="ECO:0000313" key="6">
    <source>
        <dbReference type="Proteomes" id="UP000076715"/>
    </source>
</evidence>
<evidence type="ECO:0000259" key="4">
    <source>
        <dbReference type="PROSITE" id="PS50930"/>
    </source>
</evidence>
<dbReference type="Gene3D" id="2.40.50.1020">
    <property type="entry name" value="LytTr DNA-binding domain"/>
    <property type="match status" value="1"/>
</dbReference>
<dbReference type="GO" id="GO:0000976">
    <property type="term" value="F:transcription cis-regulatory region binding"/>
    <property type="evidence" value="ECO:0007669"/>
    <property type="project" value="TreeGrafter"/>
</dbReference>
<dbReference type="GO" id="GO:0000156">
    <property type="term" value="F:phosphorelay response regulator activity"/>
    <property type="evidence" value="ECO:0007669"/>
    <property type="project" value="TreeGrafter"/>
</dbReference>
<dbReference type="GO" id="GO:0006355">
    <property type="term" value="P:regulation of DNA-templated transcription"/>
    <property type="evidence" value="ECO:0007669"/>
    <property type="project" value="TreeGrafter"/>
</dbReference>
<evidence type="ECO:0000313" key="5">
    <source>
        <dbReference type="EMBL" id="KZS39020.1"/>
    </source>
</evidence>
<evidence type="ECO:0000256" key="1">
    <source>
        <dbReference type="ARBA" id="ARBA00023125"/>
    </source>
</evidence>
<sequence length="234" mass="27255">MNYLIVDDEPIAHRILEGYCAELPFLKKVGNAYNALEASAIITKHKVDLIFLDLNMPKIMGFELLKTLPSPPKVIVTTAYKEYALEGYELDIIDYLLKPFSLPRFLKAINKITTEKEEKKVEMSTVDTKKNERFFLKGDKMYHQILMKDILFVEAFGNYCKVYLTEKMILTHEKISTLETSLIKEKFLRVHKSFIVAIHRIETIQGNQIYIHDHKIPIGQTYRSKINTLIARKK</sequence>
<name>A0A162YA30_9FLAO</name>
<dbReference type="InterPro" id="IPR011006">
    <property type="entry name" value="CheY-like_superfamily"/>
</dbReference>
<evidence type="ECO:0000256" key="2">
    <source>
        <dbReference type="PROSITE-ProRule" id="PRU00169"/>
    </source>
</evidence>
<comment type="caution">
    <text evidence="5">The sequence shown here is derived from an EMBL/GenBank/DDBJ whole genome shotgun (WGS) entry which is preliminary data.</text>
</comment>
<dbReference type="InterPro" id="IPR007492">
    <property type="entry name" value="LytTR_DNA-bd_dom"/>
</dbReference>
<evidence type="ECO:0000259" key="3">
    <source>
        <dbReference type="PROSITE" id="PS50110"/>
    </source>
</evidence>
<dbReference type="PANTHER" id="PTHR48111">
    <property type="entry name" value="REGULATOR OF RPOS"/>
    <property type="match status" value="1"/>
</dbReference>
<feature type="domain" description="Response regulatory" evidence="3">
    <location>
        <begin position="2"/>
        <end position="113"/>
    </location>
</feature>